<dbReference type="eggNOG" id="KOG0672">
    <property type="taxonomic scope" value="Eukaryota"/>
</dbReference>
<sequence length="159" mass="18189">MPVTKNILIGVTGSVSAIKIPEIVQKFHNLANSNNNTVNIKIVRTLASKEYFFDSESCDLFEVFDDTERVKYTKSDPILHIETDIARAWDMSKPLWVYPSMNTCMYEHKLTEEQLNKLKSFGIKVIPPITKKLACGDYGMGALPEPDQIVESVYNYMYR</sequence>
<dbReference type="InterPro" id="IPR036551">
    <property type="entry name" value="Flavin_trans-like"/>
</dbReference>
<dbReference type="Proteomes" id="UP000003786">
    <property type="component" value="Chromosome 2"/>
</dbReference>
<reference evidence="1 2" key="1">
    <citation type="journal article" date="2012" name="MBio">
        <title>Comparative genome analysis of three eukaryotic parasites with differing abilities to transform leukocytes reveals key mediators of Theileria-induced leukocyte transformation.</title>
        <authorList>
            <person name="Hayashida K."/>
            <person name="Hara Y."/>
            <person name="Abe T."/>
            <person name="Yamasaki C."/>
            <person name="Toyoda A."/>
            <person name="Kosuge T."/>
            <person name="Suzuki Y."/>
            <person name="Sato Y."/>
            <person name="Kawashima S."/>
            <person name="Katayama T."/>
            <person name="Wakaguri H."/>
            <person name="Inoue N."/>
            <person name="Homma K."/>
            <person name="Tada-Umezaki M."/>
            <person name="Yagi Y."/>
            <person name="Fujii Y."/>
            <person name="Habara T."/>
            <person name="Kanehisa M."/>
            <person name="Watanabe H."/>
            <person name="Ito K."/>
            <person name="Gojobori T."/>
            <person name="Sugawara H."/>
            <person name="Imanishi T."/>
            <person name="Weir W."/>
            <person name="Gardner M."/>
            <person name="Pain A."/>
            <person name="Shiels B."/>
            <person name="Hattori M."/>
            <person name="Nene V."/>
            <person name="Sugimoto C."/>
        </authorList>
    </citation>
    <scope>NUCLEOTIDE SEQUENCE [LARGE SCALE GENOMIC DNA]</scope>
    <source>
        <strain evidence="1 2">Shintoku</strain>
    </source>
</reference>
<dbReference type="OMA" id="KGLACGD"/>
<name>J4C894_THEOR</name>
<keyword evidence="2" id="KW-1185">Reference proteome</keyword>
<dbReference type="OrthoDB" id="1532798at2759"/>
<accession>J4C894</accession>
<dbReference type="STRING" id="869250.J4C894"/>
<protein>
    <submittedName>
        <fullName evidence="1">PhosphopanTOT_henoylcysteine decarboxylase</fullName>
    </submittedName>
</protein>
<dbReference type="GO" id="GO:0015937">
    <property type="term" value="P:coenzyme A biosynthetic process"/>
    <property type="evidence" value="ECO:0007669"/>
    <property type="project" value="TreeGrafter"/>
</dbReference>
<dbReference type="RefSeq" id="XP_009690694.1">
    <property type="nucleotide sequence ID" value="XM_009692399.1"/>
</dbReference>
<gene>
    <name evidence="1" type="ORF">TOT_020000650</name>
</gene>
<dbReference type="EMBL" id="AP011947">
    <property type="protein sequence ID" value="BAM40393.1"/>
    <property type="molecule type" value="Genomic_DNA"/>
</dbReference>
<evidence type="ECO:0000313" key="1">
    <source>
        <dbReference type="EMBL" id="BAM40393.1"/>
    </source>
</evidence>
<dbReference type="GeneID" id="20714780"/>
<dbReference type="GO" id="GO:0071513">
    <property type="term" value="C:phosphopantothenoylcysteine decarboxylase complex"/>
    <property type="evidence" value="ECO:0007669"/>
    <property type="project" value="TreeGrafter"/>
</dbReference>
<dbReference type="KEGG" id="tot:TOT_020000650"/>
<evidence type="ECO:0000313" key="2">
    <source>
        <dbReference type="Proteomes" id="UP000003786"/>
    </source>
</evidence>
<dbReference type="PANTHER" id="PTHR14359:SF6">
    <property type="entry name" value="PHOSPHOPANTOTHENOYLCYSTEINE DECARBOXYLASE"/>
    <property type="match status" value="1"/>
</dbReference>
<proteinExistence type="predicted"/>
<dbReference type="PANTHER" id="PTHR14359">
    <property type="entry name" value="HOMO-OLIGOMERIC FLAVIN CONTAINING CYS DECARBOXYLASE FAMILY"/>
    <property type="match status" value="1"/>
</dbReference>
<dbReference type="Gene3D" id="3.40.50.1950">
    <property type="entry name" value="Flavin prenyltransferase-like"/>
    <property type="match status" value="2"/>
</dbReference>
<dbReference type="GO" id="GO:0010181">
    <property type="term" value="F:FMN binding"/>
    <property type="evidence" value="ECO:0007669"/>
    <property type="project" value="TreeGrafter"/>
</dbReference>
<dbReference type="VEuPathDB" id="PiroplasmaDB:TOT_020000650"/>
<organism evidence="1 2">
    <name type="scientific">Theileria orientalis strain Shintoku</name>
    <dbReference type="NCBI Taxonomy" id="869250"/>
    <lineage>
        <taxon>Eukaryota</taxon>
        <taxon>Sar</taxon>
        <taxon>Alveolata</taxon>
        <taxon>Apicomplexa</taxon>
        <taxon>Aconoidasida</taxon>
        <taxon>Piroplasmida</taxon>
        <taxon>Theileriidae</taxon>
        <taxon>Theileria</taxon>
    </lineage>
</organism>
<dbReference type="GO" id="GO:0004633">
    <property type="term" value="F:phosphopantothenoylcysteine decarboxylase activity"/>
    <property type="evidence" value="ECO:0007669"/>
    <property type="project" value="TreeGrafter"/>
</dbReference>
<dbReference type="AlphaFoldDB" id="J4C894"/>
<dbReference type="SUPFAM" id="SSF52507">
    <property type="entry name" value="Homo-oligomeric flavin-containing Cys decarboxylases, HFCD"/>
    <property type="match status" value="1"/>
</dbReference>